<comment type="subunit">
    <text evidence="5 7">Monomer.</text>
</comment>
<evidence type="ECO:0000256" key="6">
    <source>
        <dbReference type="RuleBase" id="RU003330"/>
    </source>
</evidence>
<sequence length="221" mass="24587">MHQLTNKPYKVILFGPQGSGKGTQAHLLSKELGIPTFSMGQLIRDEIATGSDMGKRFAPIVEEGKLISDVDAAVLLKRRFANPDAKDGYILDGFPRDRAQAKAFDFDRPSHLIIIHIPHDVSLERLKGRLTDDKTGKIYSTKDGHIAGEKTPDGGILFVRKDDVPEAIEKRLQIYQTETFAVIDEYVSTGIPIHHVDGLGTVDEVQKRLVDAIEQFCYVPH</sequence>
<comment type="domain">
    <text evidence="5">Consists of three domains, a large central CORE domain and two small peripheral domains, NMPbind and LID, which undergo movements during catalysis. The LID domain closes over the site of phosphoryl transfer upon ATP binding. Assembling and dissambling the active center during each catalytic cycle provides an effective means to prevent ATP hydrolysis.</text>
</comment>
<dbReference type="InterPro" id="IPR027417">
    <property type="entry name" value="P-loop_NTPase"/>
</dbReference>
<dbReference type="GO" id="GO:0004017">
    <property type="term" value="F:AMP kinase activity"/>
    <property type="evidence" value="ECO:0007669"/>
    <property type="project" value="UniProtKB-UniRule"/>
</dbReference>
<feature type="binding site" evidence="5">
    <location>
        <begin position="138"/>
        <end position="139"/>
    </location>
    <ligand>
        <name>ATP</name>
        <dbReference type="ChEBI" id="CHEBI:30616"/>
    </ligand>
</feature>
<reference evidence="8 9" key="1">
    <citation type="journal article" date="2016" name="Nat. Commun.">
        <title>Thousands of microbial genomes shed light on interconnected biogeochemical processes in an aquifer system.</title>
        <authorList>
            <person name="Anantharaman K."/>
            <person name="Brown C.T."/>
            <person name="Hug L.A."/>
            <person name="Sharon I."/>
            <person name="Castelle C.J."/>
            <person name="Probst A.J."/>
            <person name="Thomas B.C."/>
            <person name="Singh A."/>
            <person name="Wilkins M.J."/>
            <person name="Karaoz U."/>
            <person name="Brodie E.L."/>
            <person name="Williams K.H."/>
            <person name="Hubbard S.S."/>
            <person name="Banfield J.F."/>
        </authorList>
    </citation>
    <scope>NUCLEOTIDE SEQUENCE [LARGE SCALE GENOMIC DNA]</scope>
</reference>
<dbReference type="GO" id="GO:0044209">
    <property type="term" value="P:AMP salvage"/>
    <property type="evidence" value="ECO:0007669"/>
    <property type="project" value="UniProtKB-UniRule"/>
</dbReference>
<name>A0A1F7V7R0_9BACT</name>
<feature type="region of interest" description="NMP" evidence="5">
    <location>
        <begin position="38"/>
        <end position="67"/>
    </location>
</feature>
<evidence type="ECO:0000256" key="7">
    <source>
        <dbReference type="RuleBase" id="RU003331"/>
    </source>
</evidence>
<feature type="binding site" evidence="5">
    <location>
        <begin position="18"/>
        <end position="23"/>
    </location>
    <ligand>
        <name>ATP</name>
        <dbReference type="ChEBI" id="CHEBI:30616"/>
    </ligand>
</feature>
<dbReference type="UniPathway" id="UPA00588">
    <property type="reaction ID" value="UER00649"/>
</dbReference>
<dbReference type="SUPFAM" id="SSF52540">
    <property type="entry name" value="P-loop containing nucleoside triphosphate hydrolases"/>
    <property type="match status" value="1"/>
</dbReference>
<feature type="binding site" evidence="5">
    <location>
        <position position="200"/>
    </location>
    <ligand>
        <name>ATP</name>
        <dbReference type="ChEBI" id="CHEBI:30616"/>
    </ligand>
</feature>
<dbReference type="EMBL" id="MGEQ01000008">
    <property type="protein sequence ID" value="OGL86616.1"/>
    <property type="molecule type" value="Genomic_DNA"/>
</dbReference>
<comment type="catalytic activity">
    <reaction evidence="5 7">
        <text>AMP + ATP = 2 ADP</text>
        <dbReference type="Rhea" id="RHEA:12973"/>
        <dbReference type="ChEBI" id="CHEBI:30616"/>
        <dbReference type="ChEBI" id="CHEBI:456215"/>
        <dbReference type="ChEBI" id="CHEBI:456216"/>
        <dbReference type="EC" id="2.7.4.3"/>
    </reaction>
</comment>
<dbReference type="PRINTS" id="PR00094">
    <property type="entry name" value="ADENYLTKNASE"/>
</dbReference>
<dbReference type="PANTHER" id="PTHR23359">
    <property type="entry name" value="NUCLEOTIDE KINASE"/>
    <property type="match status" value="1"/>
</dbReference>
<dbReference type="HAMAP" id="MF_00235">
    <property type="entry name" value="Adenylate_kinase_Adk"/>
    <property type="match status" value="1"/>
</dbReference>
<dbReference type="AlphaFoldDB" id="A0A1F7V7R0"/>
<keyword evidence="3 5" id="KW-0547">Nucleotide-binding</keyword>
<keyword evidence="4 5" id="KW-0418">Kinase</keyword>
<dbReference type="Pfam" id="PF00406">
    <property type="entry name" value="ADK"/>
    <property type="match status" value="1"/>
</dbReference>
<feature type="binding site" evidence="5">
    <location>
        <position position="171"/>
    </location>
    <ligand>
        <name>AMP</name>
        <dbReference type="ChEBI" id="CHEBI:456215"/>
    </ligand>
</feature>
<feature type="binding site" evidence="5">
    <location>
        <begin position="93"/>
        <end position="96"/>
    </location>
    <ligand>
        <name>AMP</name>
        <dbReference type="ChEBI" id="CHEBI:456215"/>
    </ligand>
</feature>
<keyword evidence="1 5" id="KW-0808">Transferase</keyword>
<comment type="similarity">
    <text evidence="5 6">Belongs to the adenylate kinase family.</text>
</comment>
<comment type="caution">
    <text evidence="8">The sequence shown here is derived from an EMBL/GenBank/DDBJ whole genome shotgun (WGS) entry which is preliminary data.</text>
</comment>
<gene>
    <name evidence="5" type="primary">adk</name>
    <name evidence="8" type="ORF">A3I41_05020</name>
</gene>
<dbReference type="GO" id="GO:0005524">
    <property type="term" value="F:ATP binding"/>
    <property type="evidence" value="ECO:0007669"/>
    <property type="project" value="UniProtKB-UniRule"/>
</dbReference>
<feature type="binding site" evidence="5">
    <location>
        <position position="44"/>
    </location>
    <ligand>
        <name>AMP</name>
        <dbReference type="ChEBI" id="CHEBI:456215"/>
    </ligand>
</feature>
<dbReference type="EC" id="2.7.4.3" evidence="5 7"/>
<protein>
    <recommendedName>
        <fullName evidence="5 7">Adenylate kinase</fullName>
        <shortName evidence="5">AK</shortName>
        <ecNumber evidence="5 7">2.7.4.3</ecNumber>
    </recommendedName>
    <alternativeName>
        <fullName evidence="5">ATP-AMP transphosphorylase</fullName>
    </alternativeName>
    <alternativeName>
        <fullName evidence="5">ATP:AMP phosphotransferase</fullName>
    </alternativeName>
    <alternativeName>
        <fullName evidence="5">Adenylate monophosphate kinase</fullName>
    </alternativeName>
</protein>
<dbReference type="CDD" id="cd01428">
    <property type="entry name" value="ADK"/>
    <property type="match status" value="1"/>
</dbReference>
<evidence type="ECO:0000313" key="8">
    <source>
        <dbReference type="EMBL" id="OGL86616.1"/>
    </source>
</evidence>
<dbReference type="PROSITE" id="PS00113">
    <property type="entry name" value="ADENYLATE_KINASE"/>
    <property type="match status" value="1"/>
</dbReference>
<dbReference type="InterPro" id="IPR000850">
    <property type="entry name" value="Adenylat/UMP-CMP_kin"/>
</dbReference>
<keyword evidence="5 7" id="KW-0067">ATP-binding</keyword>
<evidence type="ECO:0000256" key="4">
    <source>
        <dbReference type="ARBA" id="ARBA00022777"/>
    </source>
</evidence>
<proteinExistence type="inferred from homology"/>
<keyword evidence="5" id="KW-0963">Cytoplasm</keyword>
<dbReference type="GO" id="GO:0005737">
    <property type="term" value="C:cytoplasm"/>
    <property type="evidence" value="ECO:0007669"/>
    <property type="project" value="UniProtKB-SubCell"/>
</dbReference>
<dbReference type="InterPro" id="IPR033690">
    <property type="entry name" value="Adenylat_kinase_CS"/>
</dbReference>
<feature type="binding site" evidence="5">
    <location>
        <begin position="65"/>
        <end position="67"/>
    </location>
    <ligand>
        <name>AMP</name>
        <dbReference type="ChEBI" id="CHEBI:456215"/>
    </ligand>
</feature>
<keyword evidence="2 5" id="KW-0545">Nucleotide biosynthesis</keyword>
<evidence type="ECO:0000256" key="3">
    <source>
        <dbReference type="ARBA" id="ARBA00022741"/>
    </source>
</evidence>
<feature type="binding site" evidence="5">
    <location>
        <position position="100"/>
    </location>
    <ligand>
        <name>AMP</name>
        <dbReference type="ChEBI" id="CHEBI:456215"/>
    </ligand>
</feature>
<organism evidence="8 9">
    <name type="scientific">Candidatus Uhrbacteria bacterium RIFCSPLOWO2_02_FULL_48_18</name>
    <dbReference type="NCBI Taxonomy" id="1802408"/>
    <lineage>
        <taxon>Bacteria</taxon>
        <taxon>Candidatus Uhriibacteriota</taxon>
    </lineage>
</organism>
<dbReference type="Proteomes" id="UP000176593">
    <property type="component" value="Unassembled WGS sequence"/>
</dbReference>
<evidence type="ECO:0000256" key="2">
    <source>
        <dbReference type="ARBA" id="ARBA00022727"/>
    </source>
</evidence>
<comment type="function">
    <text evidence="5">Catalyzes the reversible transfer of the terminal phosphate group between ATP and AMP. Plays an important role in cellular energy homeostasis and in adenine nucleotide metabolism.</text>
</comment>
<evidence type="ECO:0000256" key="5">
    <source>
        <dbReference type="HAMAP-Rule" id="MF_00235"/>
    </source>
</evidence>
<feature type="binding site" evidence="5">
    <location>
        <position position="160"/>
    </location>
    <ligand>
        <name>AMP</name>
        <dbReference type="ChEBI" id="CHEBI:456215"/>
    </ligand>
</feature>
<feature type="binding site" evidence="5">
    <location>
        <position position="129"/>
    </location>
    <ligand>
        <name>ATP</name>
        <dbReference type="ChEBI" id="CHEBI:30616"/>
    </ligand>
</feature>
<comment type="caution">
    <text evidence="5">Lacks conserved residue(s) required for the propagation of feature annotation.</text>
</comment>
<dbReference type="Gene3D" id="3.40.50.300">
    <property type="entry name" value="P-loop containing nucleotide triphosphate hydrolases"/>
    <property type="match status" value="1"/>
</dbReference>
<comment type="subcellular location">
    <subcellularLocation>
        <location evidence="5 7">Cytoplasm</location>
    </subcellularLocation>
</comment>
<comment type="pathway">
    <text evidence="5">Purine metabolism; AMP biosynthesis via salvage pathway; AMP from ADP: step 1/1.</text>
</comment>
<accession>A0A1F7V7R0</accession>
<evidence type="ECO:0000313" key="9">
    <source>
        <dbReference type="Proteomes" id="UP000176593"/>
    </source>
</evidence>
<evidence type="ECO:0000256" key="1">
    <source>
        <dbReference type="ARBA" id="ARBA00022679"/>
    </source>
</evidence>